<accession>A0A937RAW6</accession>
<feature type="compositionally biased region" description="Low complexity" evidence="1">
    <location>
        <begin position="44"/>
        <end position="54"/>
    </location>
</feature>
<organism evidence="2 3">
    <name type="scientific">Frankia nepalensis</name>
    <dbReference type="NCBI Taxonomy" id="1836974"/>
    <lineage>
        <taxon>Bacteria</taxon>
        <taxon>Bacillati</taxon>
        <taxon>Actinomycetota</taxon>
        <taxon>Actinomycetes</taxon>
        <taxon>Frankiales</taxon>
        <taxon>Frankiaceae</taxon>
        <taxon>Frankia</taxon>
    </lineage>
</organism>
<evidence type="ECO:0000313" key="3">
    <source>
        <dbReference type="Proteomes" id="UP000604475"/>
    </source>
</evidence>
<proteinExistence type="predicted"/>
<feature type="compositionally biased region" description="Low complexity" evidence="1">
    <location>
        <begin position="1"/>
        <end position="16"/>
    </location>
</feature>
<feature type="compositionally biased region" description="Pro residues" evidence="1">
    <location>
        <begin position="17"/>
        <end position="28"/>
    </location>
</feature>
<gene>
    <name evidence="2" type="ORF">I7412_00300</name>
</gene>
<protein>
    <recommendedName>
        <fullName evidence="4">Histidine kinase</fullName>
    </recommendedName>
</protein>
<dbReference type="RefSeq" id="WP_203005843.1">
    <property type="nucleotide sequence ID" value="NZ_JADWYU010000122.1"/>
</dbReference>
<dbReference type="Gene3D" id="1.20.5.1930">
    <property type="match status" value="1"/>
</dbReference>
<reference evidence="2" key="1">
    <citation type="submission" date="2020-12" db="EMBL/GenBank/DDBJ databases">
        <title>Genomic characterization of non-nitrogen-fixing Frankia strains.</title>
        <authorList>
            <person name="Carlos-Shanley C."/>
            <person name="Guerra T."/>
            <person name="Hahn D."/>
        </authorList>
    </citation>
    <scope>NUCLEOTIDE SEQUENCE</scope>
    <source>
        <strain evidence="2">CN6</strain>
    </source>
</reference>
<sequence length="336" mass="35263">MNATASAAPTGTSAPGRPGPPDANPPAAPRGSQLTDLAEQLSNLPDRLPDLPADLPDRLADLPDQFRRSGRNLGSGRDTVGDSAGAPAGSATDPGNEQTRLLMRLMVAGQERERRHLCDAFHDGPIQDLTAVLLTCSAVRRSLSGPAAEQLAALESQLRDTITSLRLPPPAFRAGSDARKILETALAGRVRGPLAHTLDTVLDVDDPEPDRGQIAELLGAVQLLLQEGDPLRPAAHAQVTIRSGKDGVALTLRVTPDPLSTAASPDAGQHARARTERLSRIAALTGTQVVEDRPGGLWSASLAWPHPDPAGTPPGFHPRVEHRPGLAVVHALANDR</sequence>
<keyword evidence="3" id="KW-1185">Reference proteome</keyword>
<dbReference type="Proteomes" id="UP000604475">
    <property type="component" value="Unassembled WGS sequence"/>
</dbReference>
<comment type="caution">
    <text evidence="2">The sequence shown here is derived from an EMBL/GenBank/DDBJ whole genome shotgun (WGS) entry which is preliminary data.</text>
</comment>
<dbReference type="AlphaFoldDB" id="A0A937RAW6"/>
<feature type="compositionally biased region" description="Polar residues" evidence="1">
    <location>
        <begin position="32"/>
        <end position="43"/>
    </location>
</feature>
<name>A0A937RAW6_9ACTN</name>
<dbReference type="EMBL" id="JAEACQ010000013">
    <property type="protein sequence ID" value="MBL7625645.1"/>
    <property type="molecule type" value="Genomic_DNA"/>
</dbReference>
<evidence type="ECO:0008006" key="4">
    <source>
        <dbReference type="Google" id="ProtNLM"/>
    </source>
</evidence>
<feature type="region of interest" description="Disordered" evidence="1">
    <location>
        <begin position="1"/>
        <end position="98"/>
    </location>
</feature>
<evidence type="ECO:0000256" key="1">
    <source>
        <dbReference type="SAM" id="MobiDB-lite"/>
    </source>
</evidence>
<feature type="compositionally biased region" description="Basic and acidic residues" evidence="1">
    <location>
        <begin position="55"/>
        <end position="67"/>
    </location>
</feature>
<evidence type="ECO:0000313" key="2">
    <source>
        <dbReference type="EMBL" id="MBL7625645.1"/>
    </source>
</evidence>